<comment type="subcellular location">
    <subcellularLocation>
        <location evidence="1">Plastid</location>
        <location evidence="1">Chloroplast membrane</location>
        <topology evidence="1">Multi-pass membrane protein</topology>
    </subcellularLocation>
</comment>
<evidence type="ECO:0000256" key="5">
    <source>
        <dbReference type="ARBA" id="ARBA00023136"/>
    </source>
</evidence>
<evidence type="ECO:0000256" key="1">
    <source>
        <dbReference type="ARBA" id="ARBA00004508"/>
    </source>
</evidence>
<evidence type="ECO:0000313" key="8">
    <source>
        <dbReference type="EMBL" id="CAK0844663.1"/>
    </source>
</evidence>
<evidence type="ECO:0000256" key="6">
    <source>
        <dbReference type="SAM" id="MobiDB-lite"/>
    </source>
</evidence>
<evidence type="ECO:0000256" key="3">
    <source>
        <dbReference type="ARBA" id="ARBA00022692"/>
    </source>
</evidence>
<organism evidence="8 9">
    <name type="scientific">Prorocentrum cordatum</name>
    <dbReference type="NCBI Taxonomy" id="2364126"/>
    <lineage>
        <taxon>Eukaryota</taxon>
        <taxon>Sar</taxon>
        <taxon>Alveolata</taxon>
        <taxon>Dinophyceae</taxon>
        <taxon>Prorocentrales</taxon>
        <taxon>Prorocentraceae</taxon>
        <taxon>Prorocentrum</taxon>
    </lineage>
</organism>
<evidence type="ECO:0000313" key="9">
    <source>
        <dbReference type="Proteomes" id="UP001189429"/>
    </source>
</evidence>
<evidence type="ECO:0008006" key="10">
    <source>
        <dbReference type="Google" id="ProtNLM"/>
    </source>
</evidence>
<evidence type="ECO:0000256" key="4">
    <source>
        <dbReference type="ARBA" id="ARBA00022989"/>
    </source>
</evidence>
<protein>
    <recommendedName>
        <fullName evidence="10">Protein TIC 20</fullName>
    </recommendedName>
</protein>
<dbReference type="PANTHER" id="PTHR33510">
    <property type="entry name" value="PROTEIN TIC 20-II, CHLOROPLASTIC"/>
    <property type="match status" value="1"/>
</dbReference>
<dbReference type="Proteomes" id="UP001189429">
    <property type="component" value="Unassembled WGS sequence"/>
</dbReference>
<keyword evidence="5 7" id="KW-0472">Membrane</keyword>
<keyword evidence="4 7" id="KW-1133">Transmembrane helix</keyword>
<gene>
    <name evidence="8" type="ORF">PCOR1329_LOCUS38722</name>
</gene>
<comment type="similarity">
    <text evidence="2">Belongs to the Tic20 family.</text>
</comment>
<evidence type="ECO:0000256" key="2">
    <source>
        <dbReference type="ARBA" id="ARBA00009596"/>
    </source>
</evidence>
<comment type="caution">
    <text evidence="8">The sequence shown here is derived from an EMBL/GenBank/DDBJ whole genome shotgun (WGS) entry which is preliminary data.</text>
</comment>
<feature type="compositionally biased region" description="Basic and acidic residues" evidence="6">
    <location>
        <begin position="374"/>
        <end position="384"/>
    </location>
</feature>
<dbReference type="EMBL" id="CAUYUJ010014684">
    <property type="protein sequence ID" value="CAK0844663.1"/>
    <property type="molecule type" value="Genomic_DNA"/>
</dbReference>
<keyword evidence="9" id="KW-1185">Reference proteome</keyword>
<dbReference type="PANTHER" id="PTHR33510:SF9">
    <property type="entry name" value="HIT-TYPE ZINC FINGER FAMILY PROTEIN-RELATED"/>
    <property type="match status" value="1"/>
</dbReference>
<proteinExistence type="inferred from homology"/>
<dbReference type="Pfam" id="PF16166">
    <property type="entry name" value="TIC20"/>
    <property type="match status" value="1"/>
</dbReference>
<feature type="transmembrane region" description="Helical" evidence="7">
    <location>
        <begin position="803"/>
        <end position="820"/>
    </location>
</feature>
<name>A0ABN9TFQ4_9DINO</name>
<dbReference type="InterPro" id="IPR005691">
    <property type="entry name" value="Tic20"/>
</dbReference>
<feature type="transmembrane region" description="Helical" evidence="7">
    <location>
        <begin position="673"/>
        <end position="691"/>
    </location>
</feature>
<evidence type="ECO:0000256" key="7">
    <source>
        <dbReference type="SAM" id="Phobius"/>
    </source>
</evidence>
<feature type="transmembrane region" description="Helical" evidence="7">
    <location>
        <begin position="765"/>
        <end position="783"/>
    </location>
</feature>
<feature type="transmembrane region" description="Helical" evidence="7">
    <location>
        <begin position="588"/>
        <end position="610"/>
    </location>
</feature>
<feature type="region of interest" description="Disordered" evidence="6">
    <location>
        <begin position="374"/>
        <end position="401"/>
    </location>
</feature>
<accession>A0ABN9TFQ4</accession>
<sequence>MDADDDDEAHNLIFQKYETNTKTRLALVFGQLVTHALISICTDSEYPSTREAIKRHRGHVRIEELPFEDCYQEALALRLDAPDRPAERIKAREQAAKAPQVHQPRAALVLSRRTWWRRPVRVLRSCLASCKPGLLHQLDWPNYFRPYLEGGGFMQPRLALKICWAEELRIRRALVQRELADSAGAPLNMQEASLENSAATMVAVARHHAETIQSMRRTFAKDMNTRSHAFTAEMTCKIARLESVVANAAFRSNTKTVMKDGIPNLPISEWIVMSCLELTSQTPVESARPFAARETNPTKFAMPTTTYEESLPLGAFGALAGLRMLVRSPVTGEECRRQVADVIRNFLCFSWSAQLCTKSARELGRPWSGNEGLHTDATCDHREPANWSTQQPPPEQNGVPGRPAVAARAMQANPKVAHIQRLMAGLPGWRACALIAAAVSALGALPLGTGACFGVLQPPARHRGPFVGRAPARRGAAARPSERAGGVAAGAAGEGIGERADSSPRWPLAAAAAGCLAALRKLAGHRLRQPAKRSQSPTAEIAFAVAIYGTIRAAVGSYHRATENWALREDLFQEMAVVRTYQNSVGPWITSGLIALAFSVLVVVGIKAFIKSMKEWEQRKEIEEMNAMGTEDALFLMSTPVDATPLEKKKERMRKRLTPLHQRILGNVMDKLWLLRVGACVGYLLPLLNVLDFGEIAVSLYPYAMGVPPSEPIVNFMQTKLGMKYLYNAYLKSGYYFLIVWFVFIQLAVRNKAAPFYVRFHSSQAILISMLLGVPQQVFFAVLNPWESGLMVQKFMYHSMNSIFLFILVLVLWCCANALLKRTMKDLDISLMPLVSEAAVMWAGKE</sequence>
<reference evidence="8" key="1">
    <citation type="submission" date="2023-10" db="EMBL/GenBank/DDBJ databases">
        <authorList>
            <person name="Chen Y."/>
            <person name="Shah S."/>
            <person name="Dougan E. K."/>
            <person name="Thang M."/>
            <person name="Chan C."/>
        </authorList>
    </citation>
    <scope>NUCLEOTIDE SEQUENCE [LARGE SCALE GENOMIC DNA]</scope>
</reference>
<keyword evidence="3 7" id="KW-0812">Transmembrane</keyword>
<feature type="transmembrane region" description="Helical" evidence="7">
    <location>
        <begin position="734"/>
        <end position="753"/>
    </location>
</feature>